<dbReference type="PANTHER" id="PTHR11351:SF31">
    <property type="entry name" value="DESATURASE 1, ISOFORM A-RELATED"/>
    <property type="match status" value="1"/>
</dbReference>
<name>W8P2G2_CALHY</name>
<keyword evidence="9" id="KW-0408">Iron</keyword>
<dbReference type="PRINTS" id="PR00075">
    <property type="entry name" value="FACDDSATRASE"/>
</dbReference>
<gene>
    <name evidence="16" type="primary">Des9-2</name>
</gene>
<keyword evidence="7 15" id="KW-1133">Transmembrane helix</keyword>
<feature type="region of interest" description="Disordered" evidence="14">
    <location>
        <begin position="1"/>
        <end position="39"/>
    </location>
</feature>
<evidence type="ECO:0000256" key="15">
    <source>
        <dbReference type="SAM" id="Phobius"/>
    </source>
</evidence>
<feature type="transmembrane region" description="Helical" evidence="15">
    <location>
        <begin position="81"/>
        <end position="102"/>
    </location>
</feature>
<evidence type="ECO:0000313" key="16">
    <source>
        <dbReference type="EMBL" id="AHL21605.1"/>
    </source>
</evidence>
<evidence type="ECO:0000256" key="5">
    <source>
        <dbReference type="ARBA" id="ARBA00022723"/>
    </source>
</evidence>
<keyword evidence="5" id="KW-0479">Metal-binding</keyword>
<comment type="cofactor">
    <cofactor evidence="13">
        <name>Fe(2+)</name>
        <dbReference type="ChEBI" id="CHEBI:29033"/>
    </cofactor>
</comment>
<feature type="transmembrane region" description="Helical" evidence="15">
    <location>
        <begin position="197"/>
        <end position="217"/>
    </location>
</feature>
<dbReference type="PANTHER" id="PTHR11351">
    <property type="entry name" value="ACYL-COA DESATURASE"/>
    <property type="match status" value="1"/>
</dbReference>
<keyword evidence="10" id="KW-0443">Lipid metabolism</keyword>
<keyword evidence="6" id="KW-0276">Fatty acid metabolism</keyword>
<protein>
    <submittedName>
        <fullName evidence="16">Acyl-CoA desaturase delta9</fullName>
    </submittedName>
</protein>
<keyword evidence="4 13" id="KW-0812">Transmembrane</keyword>
<dbReference type="GO" id="GO:0004768">
    <property type="term" value="F:stearoyl-CoA 9-desaturase activity"/>
    <property type="evidence" value="ECO:0007669"/>
    <property type="project" value="TreeGrafter"/>
</dbReference>
<organism evidence="16">
    <name type="scientific">Calanus hyperboreus</name>
    <name type="common">Copepod</name>
    <dbReference type="NCBI Taxonomy" id="114069"/>
    <lineage>
        <taxon>Eukaryota</taxon>
        <taxon>Metazoa</taxon>
        <taxon>Ecdysozoa</taxon>
        <taxon>Arthropoda</taxon>
        <taxon>Crustacea</taxon>
        <taxon>Multicrustacea</taxon>
        <taxon>Hexanauplia</taxon>
        <taxon>Copepoda</taxon>
        <taxon>Calanoida</taxon>
        <taxon>Calanidae</taxon>
        <taxon>Calanus</taxon>
    </lineage>
</organism>
<dbReference type="PROSITE" id="PS00476">
    <property type="entry name" value="FATTY_ACID_DESATUR_1"/>
    <property type="match status" value="1"/>
</dbReference>
<dbReference type="AlphaFoldDB" id="W8P2G2"/>
<evidence type="ECO:0000256" key="11">
    <source>
        <dbReference type="ARBA" id="ARBA00023136"/>
    </source>
</evidence>
<sequence length="346" mass="39432">MVEEIDEKPVVNLQHDDFESDSGHATESDEEKNGLNDAKIQGKEPYTRQIVWPNIGKFIILHSLALYGLTFLPSLTWQSWIFLLVTYQFSGAGITAGAHRLWSHKTYKAKYPLRLFLAVGNSMAGENSIYIWTRDHRTHHKCSETVGDPHNANRGFFFAHMGWLLVRKHPEVIRAGKTINMTDLENDPIVMLQHRHYIPCFLMCGFILPTLIPHLFWGEPLTTAYFMAVVRYVAVLHFTWLVNSAAHFYGMKPYDHTIGPTENMAVSVLAMGEGFHNYHHTFPYDYSTSEWGFSFNVTTVLIEAMAAIGQAYDLRKASPETVKARVARTGVPELTKELAMEIKKVQ</sequence>
<comment type="similarity">
    <text evidence="2 13">Belongs to the fatty acid desaturase type 1 family.</text>
</comment>
<evidence type="ECO:0000256" key="4">
    <source>
        <dbReference type="ARBA" id="ARBA00022692"/>
    </source>
</evidence>
<dbReference type="GO" id="GO:0006636">
    <property type="term" value="P:unsaturated fatty acid biosynthetic process"/>
    <property type="evidence" value="ECO:0007669"/>
    <property type="project" value="TreeGrafter"/>
</dbReference>
<proteinExistence type="evidence at transcript level"/>
<dbReference type="GO" id="GO:0005789">
    <property type="term" value="C:endoplasmic reticulum membrane"/>
    <property type="evidence" value="ECO:0007669"/>
    <property type="project" value="TreeGrafter"/>
</dbReference>
<comment type="subcellular location">
    <subcellularLocation>
        <location evidence="1">Membrane</location>
        <topology evidence="1">Multi-pass membrane protein</topology>
    </subcellularLocation>
</comment>
<keyword evidence="3 13" id="KW-0444">Lipid biosynthesis</keyword>
<evidence type="ECO:0000256" key="9">
    <source>
        <dbReference type="ARBA" id="ARBA00023004"/>
    </source>
</evidence>
<evidence type="ECO:0000256" key="1">
    <source>
        <dbReference type="ARBA" id="ARBA00004141"/>
    </source>
</evidence>
<feature type="compositionally biased region" description="Basic and acidic residues" evidence="14">
    <location>
        <begin position="14"/>
        <end position="39"/>
    </location>
</feature>
<dbReference type="GO" id="GO:0005506">
    <property type="term" value="F:iron ion binding"/>
    <property type="evidence" value="ECO:0007669"/>
    <property type="project" value="TreeGrafter"/>
</dbReference>
<dbReference type="InterPro" id="IPR001522">
    <property type="entry name" value="FADS-1_CS"/>
</dbReference>
<reference evidence="16" key="1">
    <citation type="journal article" date="2014" name="ACS Chem. Biol.">
        <title>Structure Determinants for the Substrate Specificity of Acyl-CoA ?9 Desaturases from a Marine Copepod.</title>
        <authorList>
            <person name="Meesapyodsuk D."/>
            <person name="Qiu X."/>
        </authorList>
    </citation>
    <scope>NUCLEOTIDE SEQUENCE</scope>
</reference>
<evidence type="ECO:0000256" key="2">
    <source>
        <dbReference type="ARBA" id="ARBA00009295"/>
    </source>
</evidence>
<keyword evidence="8 13" id="KW-0560">Oxidoreductase</keyword>
<evidence type="ECO:0000256" key="7">
    <source>
        <dbReference type="ARBA" id="ARBA00022989"/>
    </source>
</evidence>
<keyword evidence="12 13" id="KW-0275">Fatty acid biosynthesis</keyword>
<evidence type="ECO:0000256" key="14">
    <source>
        <dbReference type="SAM" id="MobiDB-lite"/>
    </source>
</evidence>
<evidence type="ECO:0000256" key="6">
    <source>
        <dbReference type="ARBA" id="ARBA00022832"/>
    </source>
</evidence>
<evidence type="ECO:0000256" key="3">
    <source>
        <dbReference type="ARBA" id="ARBA00022516"/>
    </source>
</evidence>
<keyword evidence="11 15" id="KW-0472">Membrane</keyword>
<feature type="transmembrane region" description="Helical" evidence="15">
    <location>
        <begin position="58"/>
        <end position="75"/>
    </location>
</feature>
<evidence type="ECO:0000256" key="12">
    <source>
        <dbReference type="ARBA" id="ARBA00023160"/>
    </source>
</evidence>
<accession>W8P2G2</accession>
<dbReference type="CDD" id="cd03505">
    <property type="entry name" value="Delta9-FADS-like"/>
    <property type="match status" value="1"/>
</dbReference>
<dbReference type="EMBL" id="KF875985">
    <property type="protein sequence ID" value="AHL21605.1"/>
    <property type="molecule type" value="mRNA"/>
</dbReference>
<feature type="transmembrane region" description="Helical" evidence="15">
    <location>
        <begin position="223"/>
        <end position="242"/>
    </location>
</feature>
<comment type="domain">
    <text evidence="13">The histidine box domains are involved in binding the catalytic metal ions.</text>
</comment>
<evidence type="ECO:0000256" key="13">
    <source>
        <dbReference type="RuleBase" id="RU000581"/>
    </source>
</evidence>
<evidence type="ECO:0000256" key="10">
    <source>
        <dbReference type="ARBA" id="ARBA00023098"/>
    </source>
</evidence>
<dbReference type="InterPro" id="IPR015876">
    <property type="entry name" value="Acyl-CoA_DS"/>
</dbReference>
<evidence type="ECO:0000256" key="8">
    <source>
        <dbReference type="ARBA" id="ARBA00023002"/>
    </source>
</evidence>